<gene>
    <name evidence="10" type="ORF">ALMOND_2B035603</name>
</gene>
<dbReference type="Gene3D" id="3.50.30.30">
    <property type="match status" value="1"/>
</dbReference>
<feature type="active site" description="Charge relay system" evidence="7">
    <location>
        <position position="154"/>
    </location>
</feature>
<evidence type="ECO:0000256" key="2">
    <source>
        <dbReference type="ARBA" id="ARBA00011073"/>
    </source>
</evidence>
<keyword evidence="4" id="KW-0732">Signal</keyword>
<dbReference type="InterPro" id="IPR023828">
    <property type="entry name" value="Peptidase_S8_Ser-AS"/>
</dbReference>
<evidence type="ECO:0000256" key="7">
    <source>
        <dbReference type="PROSITE-ProRule" id="PRU01240"/>
    </source>
</evidence>
<evidence type="ECO:0000259" key="8">
    <source>
        <dbReference type="Pfam" id="PF00082"/>
    </source>
</evidence>
<dbReference type="CDD" id="cd02120">
    <property type="entry name" value="PA_subtilisin_like"/>
    <property type="match status" value="1"/>
</dbReference>
<dbReference type="GO" id="GO:0005576">
    <property type="term" value="C:extracellular region"/>
    <property type="evidence" value="ECO:0007669"/>
    <property type="project" value="UniProtKB-SubCell"/>
</dbReference>
<feature type="active site" description="Charge relay system" evidence="7">
    <location>
        <position position="176"/>
    </location>
</feature>
<evidence type="ECO:0000259" key="9">
    <source>
        <dbReference type="Pfam" id="PF05922"/>
    </source>
</evidence>
<dbReference type="InterPro" id="IPR010259">
    <property type="entry name" value="S8pro/Inhibitor_I9"/>
</dbReference>
<evidence type="ECO:0000313" key="10">
    <source>
        <dbReference type="EMBL" id="VVA19223.1"/>
    </source>
</evidence>
<evidence type="ECO:0000256" key="5">
    <source>
        <dbReference type="ARBA" id="ARBA00022801"/>
    </source>
</evidence>
<dbReference type="GO" id="GO:0004252">
    <property type="term" value="F:serine-type endopeptidase activity"/>
    <property type="evidence" value="ECO:0007669"/>
    <property type="project" value="UniProtKB-UniRule"/>
</dbReference>
<dbReference type="Gene3D" id="3.30.70.80">
    <property type="entry name" value="Peptidase S8 propeptide/proteinase inhibitor I9"/>
    <property type="match status" value="1"/>
</dbReference>
<dbReference type="InterPro" id="IPR036852">
    <property type="entry name" value="Peptidase_S8/S53_dom_sf"/>
</dbReference>
<protein>
    <recommendedName>
        <fullName evidence="12">Subtilase family protein</fullName>
    </recommendedName>
</protein>
<evidence type="ECO:0008006" key="12">
    <source>
        <dbReference type="Google" id="ProtNLM"/>
    </source>
</evidence>
<dbReference type="Gene3D" id="3.40.50.200">
    <property type="entry name" value="Peptidase S8/S53 domain"/>
    <property type="match status" value="2"/>
</dbReference>
<proteinExistence type="inferred from homology"/>
<keyword evidence="6 7" id="KW-0720">Serine protease</keyword>
<organism evidence="10 11">
    <name type="scientific">Prunus dulcis</name>
    <name type="common">Almond</name>
    <name type="synonym">Amygdalus dulcis</name>
    <dbReference type="NCBI Taxonomy" id="3755"/>
    <lineage>
        <taxon>Eukaryota</taxon>
        <taxon>Viridiplantae</taxon>
        <taxon>Streptophyta</taxon>
        <taxon>Embryophyta</taxon>
        <taxon>Tracheophyta</taxon>
        <taxon>Spermatophyta</taxon>
        <taxon>Magnoliopsida</taxon>
        <taxon>eudicotyledons</taxon>
        <taxon>Gunneridae</taxon>
        <taxon>Pentapetalae</taxon>
        <taxon>rosids</taxon>
        <taxon>fabids</taxon>
        <taxon>Rosales</taxon>
        <taxon>Rosaceae</taxon>
        <taxon>Amygdaloideae</taxon>
        <taxon>Amygdaleae</taxon>
        <taxon>Prunus</taxon>
    </lineage>
</organism>
<dbReference type="AlphaFoldDB" id="A0A5E4EU71"/>
<dbReference type="PROSITE" id="PS00138">
    <property type="entry name" value="SUBTILASE_SER"/>
    <property type="match status" value="1"/>
</dbReference>
<comment type="subcellular location">
    <subcellularLocation>
        <location evidence="1">Secreted</location>
    </subcellularLocation>
</comment>
<evidence type="ECO:0000256" key="3">
    <source>
        <dbReference type="ARBA" id="ARBA00022670"/>
    </source>
</evidence>
<dbReference type="PRINTS" id="PR00723">
    <property type="entry name" value="SUBTILISIN"/>
</dbReference>
<feature type="domain" description="Peptidase S8/S53" evidence="8">
    <location>
        <begin position="220"/>
        <end position="470"/>
    </location>
</feature>
<feature type="domain" description="Inhibitor I9" evidence="9">
    <location>
        <begin position="36"/>
        <end position="112"/>
    </location>
</feature>
<sequence>MGFLWVKTESNKALIFVAASLLLVFNGPNTLIAALHIVYIGEKQHEDPELVTSSHHEMLASVVGSIEAAIDSIVYSYKHGFSGLAKLTESQAKEIAELPRVAHVMPNSFHTLQNTRSWDYLGPLCESGEHFNATTKCNRKLIGAKWFIDGFLADNEQPFNTTEFPEFLSSRDAMGHGTHTATTIAGSFVANASYKGLGLGVVRGGAPWAHLAVYKPCWLHAVAKGISVVCAAGNTGPFAQTVGNVTPWILTVAATTIDRSFPTPIMLGNNITLLGQAMFVGKEVGFTGLVYLEGPEFFPTTAGVGEALSLNNTPVAGNVFLCFTTVPGPAQAISTVSAVRSRGGVGVIIARHPSNLLAPFSNDFPCIAVDHELGTQILLYIRSTISPVVKLIPSKSLVGKPVSTKVAYFSAKGPNSIAPAILKPDIAAPGVSILAASTPFDPVMDQGFAFHSGTSMATPHIAGIVALLKALH</sequence>
<feature type="active site" description="Charge relay system" evidence="7">
    <location>
        <position position="455"/>
    </location>
</feature>
<keyword evidence="5 7" id="KW-0378">Hydrolase</keyword>
<dbReference type="FunFam" id="3.30.70.80:FF:000002">
    <property type="entry name" value="Subtilisin-like protease SBT5.3"/>
    <property type="match status" value="1"/>
</dbReference>
<dbReference type="InterPro" id="IPR037045">
    <property type="entry name" value="S8pro/Inhibitor_I9_sf"/>
</dbReference>
<dbReference type="InterPro" id="IPR045051">
    <property type="entry name" value="SBT"/>
</dbReference>
<evidence type="ECO:0000256" key="1">
    <source>
        <dbReference type="ARBA" id="ARBA00004613"/>
    </source>
</evidence>
<dbReference type="PANTHER" id="PTHR10795">
    <property type="entry name" value="PROPROTEIN CONVERTASE SUBTILISIN/KEXIN"/>
    <property type="match status" value="1"/>
</dbReference>
<dbReference type="InterPro" id="IPR015500">
    <property type="entry name" value="Peptidase_S8_subtilisin-rel"/>
</dbReference>
<dbReference type="InParanoid" id="A0A5E4EU71"/>
<dbReference type="Gramene" id="VVA19223">
    <property type="protein sequence ID" value="VVA19223"/>
    <property type="gene ID" value="Prudul26B035603"/>
</dbReference>
<dbReference type="InterPro" id="IPR000209">
    <property type="entry name" value="Peptidase_S8/S53_dom"/>
</dbReference>
<reference evidence="11" key="1">
    <citation type="journal article" date="2020" name="Plant J.">
        <title>Transposons played a major role in the diversification between the closely related almond and peach genomes: results from the almond genome sequence.</title>
        <authorList>
            <person name="Alioto T."/>
            <person name="Alexiou K.G."/>
            <person name="Bardil A."/>
            <person name="Barteri F."/>
            <person name="Castanera R."/>
            <person name="Cruz F."/>
            <person name="Dhingra A."/>
            <person name="Duval H."/>
            <person name="Fernandez I Marti A."/>
            <person name="Frias L."/>
            <person name="Galan B."/>
            <person name="Garcia J.L."/>
            <person name="Howad W."/>
            <person name="Gomez-Garrido J."/>
            <person name="Gut M."/>
            <person name="Julca I."/>
            <person name="Morata J."/>
            <person name="Puigdomenech P."/>
            <person name="Ribeca P."/>
            <person name="Rubio Cabetas M.J."/>
            <person name="Vlasova A."/>
            <person name="Wirthensohn M."/>
            <person name="Garcia-Mas J."/>
            <person name="Gabaldon T."/>
            <person name="Casacuberta J.M."/>
            <person name="Arus P."/>
        </authorList>
    </citation>
    <scope>NUCLEOTIDE SEQUENCE [LARGE SCALE GENOMIC DNA]</scope>
    <source>
        <strain evidence="11">cv. Texas</strain>
    </source>
</reference>
<evidence type="ECO:0000256" key="4">
    <source>
        <dbReference type="ARBA" id="ARBA00022729"/>
    </source>
</evidence>
<dbReference type="OMA" id="YSHNTTG"/>
<evidence type="ECO:0000256" key="6">
    <source>
        <dbReference type="ARBA" id="ARBA00022825"/>
    </source>
</evidence>
<dbReference type="EMBL" id="CABIKO010000035">
    <property type="protein sequence ID" value="VVA19223.1"/>
    <property type="molecule type" value="Genomic_DNA"/>
</dbReference>
<accession>A0A5E4EU71</accession>
<dbReference type="Proteomes" id="UP000327085">
    <property type="component" value="Chromosome 5"/>
</dbReference>
<dbReference type="SUPFAM" id="SSF52743">
    <property type="entry name" value="Subtilisin-like"/>
    <property type="match status" value="1"/>
</dbReference>
<keyword evidence="3 7" id="KW-0645">Protease</keyword>
<comment type="similarity">
    <text evidence="2 7">Belongs to the peptidase S8 family.</text>
</comment>
<dbReference type="Pfam" id="PF05922">
    <property type="entry name" value="Inhibitor_I9"/>
    <property type="match status" value="1"/>
</dbReference>
<dbReference type="PROSITE" id="PS51892">
    <property type="entry name" value="SUBTILASE"/>
    <property type="match status" value="1"/>
</dbReference>
<dbReference type="Pfam" id="PF00082">
    <property type="entry name" value="Peptidase_S8"/>
    <property type="match status" value="1"/>
</dbReference>
<dbReference type="GO" id="GO:0006508">
    <property type="term" value="P:proteolysis"/>
    <property type="evidence" value="ECO:0007669"/>
    <property type="project" value="UniProtKB-KW"/>
</dbReference>
<feature type="non-terminal residue" evidence="10">
    <location>
        <position position="472"/>
    </location>
</feature>
<evidence type="ECO:0000313" key="11">
    <source>
        <dbReference type="Proteomes" id="UP000327085"/>
    </source>
</evidence>
<name>A0A5E4EU71_PRUDU</name>